<dbReference type="InterPro" id="IPR039949">
    <property type="entry name" value="NAA40"/>
</dbReference>
<keyword evidence="6" id="KW-0963">Cytoplasm</keyword>
<name>A0AAD6Y1T7_9AGAR</name>
<dbReference type="GO" id="GO:0043998">
    <property type="term" value="F:histone H2A acetyltransferase activity"/>
    <property type="evidence" value="ECO:0007669"/>
    <property type="project" value="InterPro"/>
</dbReference>
<comment type="caution">
    <text evidence="13">The sequence shown here is derived from an EMBL/GenBank/DDBJ whole genome shotgun (WGS) entry which is preliminary data.</text>
</comment>
<accession>A0AAD6Y1T7</accession>
<comment type="subcellular location">
    <subcellularLocation>
        <location evidence="2">Cytoplasm</location>
    </subcellularLocation>
    <subcellularLocation>
        <location evidence="1">Nucleus</location>
    </subcellularLocation>
</comment>
<dbReference type="Pfam" id="PF00583">
    <property type="entry name" value="Acetyltransf_1"/>
    <property type="match status" value="1"/>
</dbReference>
<proteinExistence type="inferred from homology"/>
<evidence type="ECO:0000313" key="14">
    <source>
        <dbReference type="Proteomes" id="UP001222325"/>
    </source>
</evidence>
<dbReference type="Proteomes" id="UP001222325">
    <property type="component" value="Unassembled WGS sequence"/>
</dbReference>
<dbReference type="SUPFAM" id="SSF55729">
    <property type="entry name" value="Acyl-CoA N-acyltransferases (Nat)"/>
    <property type="match status" value="1"/>
</dbReference>
<dbReference type="InterPro" id="IPR000182">
    <property type="entry name" value="GNAT_dom"/>
</dbReference>
<evidence type="ECO:0000313" key="13">
    <source>
        <dbReference type="EMBL" id="KAJ7103461.1"/>
    </source>
</evidence>
<reference evidence="13" key="1">
    <citation type="submission" date="2023-03" db="EMBL/GenBank/DDBJ databases">
        <title>Massive genome expansion in bonnet fungi (Mycena s.s.) driven by repeated elements and novel gene families across ecological guilds.</title>
        <authorList>
            <consortium name="Lawrence Berkeley National Laboratory"/>
            <person name="Harder C.B."/>
            <person name="Miyauchi S."/>
            <person name="Viragh M."/>
            <person name="Kuo A."/>
            <person name="Thoen E."/>
            <person name="Andreopoulos B."/>
            <person name="Lu D."/>
            <person name="Skrede I."/>
            <person name="Drula E."/>
            <person name="Henrissat B."/>
            <person name="Morin E."/>
            <person name="Kohler A."/>
            <person name="Barry K."/>
            <person name="LaButti K."/>
            <person name="Morin E."/>
            <person name="Salamov A."/>
            <person name="Lipzen A."/>
            <person name="Mereny Z."/>
            <person name="Hegedus B."/>
            <person name="Baldrian P."/>
            <person name="Stursova M."/>
            <person name="Weitz H."/>
            <person name="Taylor A."/>
            <person name="Grigoriev I.V."/>
            <person name="Nagy L.G."/>
            <person name="Martin F."/>
            <person name="Kauserud H."/>
        </authorList>
    </citation>
    <scope>NUCLEOTIDE SEQUENCE</scope>
    <source>
        <strain evidence="13">CBHHK173m</strain>
    </source>
</reference>
<dbReference type="AlphaFoldDB" id="A0AAD6Y1T7"/>
<protein>
    <recommendedName>
        <fullName evidence="5">N-alpha-acetyltransferase 40</fullName>
        <ecNumber evidence="4">2.3.1.257</ecNumber>
    </recommendedName>
</protein>
<sequence>MANDELSTGSKEVKAANKASASQILKCIPTDSESPGHSFEVILAEKLDGAARSSIWSLFETNMRPMYTASSFGWDPPHKKGELFDHLSRFILVYPKDESRSLVAFTAFRFEFEEGQNILYCYDLQVSKKSQRHGLGRQLMNHLARIGAAFRLDKIMLTVFKANPRALMFYADFGFEVDPDSPGDEDEEDYKILSKKCLI</sequence>
<dbReference type="GO" id="GO:0005737">
    <property type="term" value="C:cytoplasm"/>
    <property type="evidence" value="ECO:0007669"/>
    <property type="project" value="UniProtKB-SubCell"/>
</dbReference>
<evidence type="ECO:0000256" key="4">
    <source>
        <dbReference type="ARBA" id="ARBA00012950"/>
    </source>
</evidence>
<keyword evidence="7" id="KW-0808">Transferase</keyword>
<dbReference type="EMBL" id="JARJCN010000002">
    <property type="protein sequence ID" value="KAJ7103461.1"/>
    <property type="molecule type" value="Genomic_DNA"/>
</dbReference>
<dbReference type="Gene3D" id="3.40.630.30">
    <property type="match status" value="1"/>
</dbReference>
<comment type="catalytic activity">
    <reaction evidence="11">
        <text>N-terminal L-seryl-[histone H4] + acetyl-CoA = N-terminal N(alpha)-acetyl-L-seryl-[histone H4] + CoA + H(+)</text>
        <dbReference type="Rhea" id="RHEA:50596"/>
        <dbReference type="Rhea" id="RHEA-COMP:12740"/>
        <dbReference type="Rhea" id="RHEA-COMP:12743"/>
        <dbReference type="ChEBI" id="CHEBI:15378"/>
        <dbReference type="ChEBI" id="CHEBI:57287"/>
        <dbReference type="ChEBI" id="CHEBI:57288"/>
        <dbReference type="ChEBI" id="CHEBI:64738"/>
        <dbReference type="ChEBI" id="CHEBI:83690"/>
        <dbReference type="EC" id="2.3.1.257"/>
    </reaction>
</comment>
<keyword evidence="8" id="KW-0539">Nucleus</keyword>
<dbReference type="GO" id="GO:0005634">
    <property type="term" value="C:nucleus"/>
    <property type="evidence" value="ECO:0007669"/>
    <property type="project" value="UniProtKB-SubCell"/>
</dbReference>
<evidence type="ECO:0000256" key="8">
    <source>
        <dbReference type="ARBA" id="ARBA00023242"/>
    </source>
</evidence>
<dbReference type="InterPro" id="IPR016181">
    <property type="entry name" value="Acyl_CoA_acyltransferase"/>
</dbReference>
<evidence type="ECO:0000256" key="9">
    <source>
        <dbReference type="ARBA" id="ARBA00023315"/>
    </source>
</evidence>
<evidence type="ECO:0000259" key="12">
    <source>
        <dbReference type="PROSITE" id="PS51186"/>
    </source>
</evidence>
<feature type="domain" description="N-acetyltransferase" evidence="12">
    <location>
        <begin position="53"/>
        <end position="199"/>
    </location>
</feature>
<dbReference type="EC" id="2.3.1.257" evidence="4"/>
<feature type="non-terminal residue" evidence="13">
    <location>
        <position position="1"/>
    </location>
</feature>
<evidence type="ECO:0000256" key="2">
    <source>
        <dbReference type="ARBA" id="ARBA00004496"/>
    </source>
</evidence>
<dbReference type="CDD" id="cd04301">
    <property type="entry name" value="NAT_SF"/>
    <property type="match status" value="1"/>
</dbReference>
<comment type="similarity">
    <text evidence="3">Belongs to the acetyltransferase family. NAA40 subfamily.</text>
</comment>
<dbReference type="PANTHER" id="PTHR20531:SF1">
    <property type="entry name" value="N-ALPHA-ACETYLTRANSFERASE 40"/>
    <property type="match status" value="1"/>
</dbReference>
<organism evidence="13 14">
    <name type="scientific">Mycena belliarum</name>
    <dbReference type="NCBI Taxonomy" id="1033014"/>
    <lineage>
        <taxon>Eukaryota</taxon>
        <taxon>Fungi</taxon>
        <taxon>Dikarya</taxon>
        <taxon>Basidiomycota</taxon>
        <taxon>Agaricomycotina</taxon>
        <taxon>Agaricomycetes</taxon>
        <taxon>Agaricomycetidae</taxon>
        <taxon>Agaricales</taxon>
        <taxon>Marasmiineae</taxon>
        <taxon>Mycenaceae</taxon>
        <taxon>Mycena</taxon>
    </lineage>
</organism>
<gene>
    <name evidence="13" type="ORF">B0H15DRAFT_812336</name>
</gene>
<evidence type="ECO:0000256" key="1">
    <source>
        <dbReference type="ARBA" id="ARBA00004123"/>
    </source>
</evidence>
<keyword evidence="14" id="KW-1185">Reference proteome</keyword>
<evidence type="ECO:0000256" key="7">
    <source>
        <dbReference type="ARBA" id="ARBA00022679"/>
    </source>
</evidence>
<dbReference type="PROSITE" id="PS51186">
    <property type="entry name" value="GNAT"/>
    <property type="match status" value="1"/>
</dbReference>
<evidence type="ECO:0000256" key="11">
    <source>
        <dbReference type="ARBA" id="ARBA00049524"/>
    </source>
</evidence>
<evidence type="ECO:0000256" key="3">
    <source>
        <dbReference type="ARBA" id="ARBA00008870"/>
    </source>
</evidence>
<evidence type="ECO:0000256" key="5">
    <source>
        <dbReference type="ARBA" id="ARBA00015043"/>
    </source>
</evidence>
<dbReference type="GO" id="GO:0010485">
    <property type="term" value="F:histone H4 acetyltransferase activity"/>
    <property type="evidence" value="ECO:0007669"/>
    <property type="project" value="InterPro"/>
</dbReference>
<evidence type="ECO:0000256" key="6">
    <source>
        <dbReference type="ARBA" id="ARBA00022490"/>
    </source>
</evidence>
<dbReference type="GO" id="GO:1990189">
    <property type="term" value="F:protein N-terminal-serine acetyltransferase activity"/>
    <property type="evidence" value="ECO:0007669"/>
    <property type="project" value="UniProtKB-EC"/>
</dbReference>
<dbReference type="PANTHER" id="PTHR20531">
    <property type="entry name" value="N-ALPHA-ACETYLTRANSFERASE 40"/>
    <property type="match status" value="1"/>
</dbReference>
<evidence type="ECO:0000256" key="10">
    <source>
        <dbReference type="ARBA" id="ARBA00047821"/>
    </source>
</evidence>
<keyword evidence="9" id="KW-0012">Acyltransferase</keyword>
<comment type="catalytic activity">
    <reaction evidence="10">
        <text>N-terminal L-seryl-[histone H2A] + acetyl-CoA = N-terminal N(alpha)-acetyl-L-seryl-[histone H2A] + CoA + H(+)</text>
        <dbReference type="Rhea" id="RHEA:50600"/>
        <dbReference type="Rhea" id="RHEA-COMP:12742"/>
        <dbReference type="Rhea" id="RHEA-COMP:12744"/>
        <dbReference type="ChEBI" id="CHEBI:15378"/>
        <dbReference type="ChEBI" id="CHEBI:57287"/>
        <dbReference type="ChEBI" id="CHEBI:57288"/>
        <dbReference type="ChEBI" id="CHEBI:64738"/>
        <dbReference type="ChEBI" id="CHEBI:83690"/>
        <dbReference type="EC" id="2.3.1.257"/>
    </reaction>
</comment>